<name>W1YMY4_9ZZZZ</name>
<reference evidence="1" key="1">
    <citation type="submission" date="2013-12" db="EMBL/GenBank/DDBJ databases">
        <title>A Varibaculum cambriense genome reconstructed from a premature infant gut community with otherwise low bacterial novelty that shifts toward anaerobic metabolism during the third week of life.</title>
        <authorList>
            <person name="Brown C.T."/>
            <person name="Sharon I."/>
            <person name="Thomas B.C."/>
            <person name="Castelle C.J."/>
            <person name="Morowitz M.J."/>
            <person name="Banfield J.F."/>
        </authorList>
    </citation>
    <scope>NUCLEOTIDE SEQUENCE</scope>
</reference>
<proteinExistence type="predicted"/>
<protein>
    <submittedName>
        <fullName evidence="1">Uncharacterized protein</fullName>
    </submittedName>
</protein>
<dbReference type="AlphaFoldDB" id="W1YMY4"/>
<gene>
    <name evidence="1" type="ORF">Q604_UNBC02036G0002</name>
</gene>
<evidence type="ECO:0000313" key="1">
    <source>
        <dbReference type="EMBL" id="ETJ43933.1"/>
    </source>
</evidence>
<feature type="non-terminal residue" evidence="1">
    <location>
        <position position="1"/>
    </location>
</feature>
<organism evidence="1">
    <name type="scientific">human gut metagenome</name>
    <dbReference type="NCBI Taxonomy" id="408170"/>
    <lineage>
        <taxon>unclassified sequences</taxon>
        <taxon>metagenomes</taxon>
        <taxon>organismal metagenomes</taxon>
    </lineage>
</organism>
<accession>W1YMY4</accession>
<dbReference type="EMBL" id="AZMM01002036">
    <property type="protein sequence ID" value="ETJ43933.1"/>
    <property type="molecule type" value="Genomic_DNA"/>
</dbReference>
<sequence>MHKNMDLAYELNRPSWGITILGKGWF</sequence>
<comment type="caution">
    <text evidence="1">The sequence shown here is derived from an EMBL/GenBank/DDBJ whole genome shotgun (WGS) entry which is preliminary data.</text>
</comment>